<name>A0A1X6Z1Z9_9RHOB</name>
<dbReference type="Proteomes" id="UP000194012">
    <property type="component" value="Unassembled WGS sequence"/>
</dbReference>
<evidence type="ECO:0000313" key="2">
    <source>
        <dbReference type="EMBL" id="SLN38468.1"/>
    </source>
</evidence>
<proteinExistence type="predicted"/>
<keyword evidence="3" id="KW-1185">Reference proteome</keyword>
<dbReference type="AlphaFoldDB" id="A0A1X6Z1Z9"/>
<evidence type="ECO:0000256" key="1">
    <source>
        <dbReference type="SAM" id="SignalP"/>
    </source>
</evidence>
<accession>A0A1X6Z1Z9</accession>
<organism evidence="2 3">
    <name type="scientific">Roseovarius gaetbuli</name>
    <dbReference type="NCBI Taxonomy" id="1356575"/>
    <lineage>
        <taxon>Bacteria</taxon>
        <taxon>Pseudomonadati</taxon>
        <taxon>Pseudomonadota</taxon>
        <taxon>Alphaproteobacteria</taxon>
        <taxon>Rhodobacterales</taxon>
        <taxon>Roseobacteraceae</taxon>
        <taxon>Roseovarius</taxon>
    </lineage>
</organism>
<reference evidence="3" key="1">
    <citation type="submission" date="2017-03" db="EMBL/GenBank/DDBJ databases">
        <authorList>
            <person name="Rodrigo-Torres L."/>
            <person name="Arahal R.D."/>
            <person name="Lucena T."/>
        </authorList>
    </citation>
    <scope>NUCLEOTIDE SEQUENCE [LARGE SCALE GENOMIC DNA]</scope>
    <source>
        <strain evidence="3">CECT 8370</strain>
    </source>
</reference>
<keyword evidence="1" id="KW-0732">Signal</keyword>
<sequence length="96" mass="10156">MKPISKTPKHAMAVAVATALISLAAPAVAGGKTAPDAQATAVKYDWHHVSKPARALKARLSTRERKRLAANVARHGNGSYICSPSGFGKKSQCYTR</sequence>
<dbReference type="EMBL" id="FWFJ01000011">
    <property type="protein sequence ID" value="SLN38468.1"/>
    <property type="molecule type" value="Genomic_DNA"/>
</dbReference>
<protein>
    <submittedName>
        <fullName evidence="2">Uncharacterized protein</fullName>
    </submittedName>
</protein>
<feature type="signal peptide" evidence="1">
    <location>
        <begin position="1"/>
        <end position="29"/>
    </location>
</feature>
<gene>
    <name evidence="2" type="ORF">ROG8370_01597</name>
</gene>
<feature type="chain" id="PRO_5012959530" evidence="1">
    <location>
        <begin position="30"/>
        <end position="96"/>
    </location>
</feature>
<evidence type="ECO:0000313" key="3">
    <source>
        <dbReference type="Proteomes" id="UP000194012"/>
    </source>
</evidence>